<evidence type="ECO:0000256" key="1">
    <source>
        <dbReference type="SAM" id="MobiDB-lite"/>
    </source>
</evidence>
<sequence>MLSGEVLDSNEAAARPPSMRTSARGWSTAHEDEVRGRRLGPLFRPESIGLA</sequence>
<organism evidence="2 3">
    <name type="scientific">Plectus sambesii</name>
    <dbReference type="NCBI Taxonomy" id="2011161"/>
    <lineage>
        <taxon>Eukaryota</taxon>
        <taxon>Metazoa</taxon>
        <taxon>Ecdysozoa</taxon>
        <taxon>Nematoda</taxon>
        <taxon>Chromadorea</taxon>
        <taxon>Plectida</taxon>
        <taxon>Plectina</taxon>
        <taxon>Plectoidea</taxon>
        <taxon>Plectidae</taxon>
        <taxon>Plectus</taxon>
    </lineage>
</organism>
<accession>A0A914VWH9</accession>
<dbReference type="Proteomes" id="UP000887566">
    <property type="component" value="Unplaced"/>
</dbReference>
<dbReference type="WBParaSite" id="PSAMB.scaffold270size59998.g3979.t1">
    <property type="protein sequence ID" value="PSAMB.scaffold270size59998.g3979.t1"/>
    <property type="gene ID" value="PSAMB.scaffold270size59998.g3979"/>
</dbReference>
<evidence type="ECO:0000313" key="2">
    <source>
        <dbReference type="Proteomes" id="UP000887566"/>
    </source>
</evidence>
<protein>
    <submittedName>
        <fullName evidence="3">Uncharacterized protein</fullName>
    </submittedName>
</protein>
<feature type="region of interest" description="Disordered" evidence="1">
    <location>
        <begin position="1"/>
        <end position="51"/>
    </location>
</feature>
<keyword evidence="2" id="KW-1185">Reference proteome</keyword>
<proteinExistence type="predicted"/>
<evidence type="ECO:0000313" key="3">
    <source>
        <dbReference type="WBParaSite" id="PSAMB.scaffold270size59998.g3979.t1"/>
    </source>
</evidence>
<reference evidence="3" key="1">
    <citation type="submission" date="2022-11" db="UniProtKB">
        <authorList>
            <consortium name="WormBaseParasite"/>
        </authorList>
    </citation>
    <scope>IDENTIFICATION</scope>
</reference>
<name>A0A914VWH9_9BILA</name>
<dbReference type="AlphaFoldDB" id="A0A914VWH9"/>